<feature type="domain" description="Alanine dehydrogenase/pyridine nucleotide transhydrogenase NAD(H)-binding" evidence="1">
    <location>
        <begin position="1"/>
        <end position="53"/>
    </location>
</feature>
<keyword evidence="3" id="KW-1185">Reference proteome</keyword>
<dbReference type="Pfam" id="PF01262">
    <property type="entry name" value="AlaDh_PNT_C"/>
    <property type="match status" value="1"/>
</dbReference>
<accession>W7Y166</accession>
<dbReference type="Gene3D" id="3.40.50.720">
    <property type="entry name" value="NAD(P)-binding Rossmann-like Domain"/>
    <property type="match status" value="1"/>
</dbReference>
<evidence type="ECO:0000313" key="3">
    <source>
        <dbReference type="Proteomes" id="UP000019402"/>
    </source>
</evidence>
<dbReference type="Proteomes" id="UP000019402">
    <property type="component" value="Unassembled WGS sequence"/>
</dbReference>
<reference evidence="2 3" key="1">
    <citation type="journal article" date="2014" name="Genome Announc.">
        <title>Draft Genome Sequence of Cytophaga fermentans JCM 21142T, a Facultative Anaerobe Isolated from Marine Mud.</title>
        <authorList>
            <person name="Starns D."/>
            <person name="Oshima K."/>
            <person name="Suda W."/>
            <person name="Iino T."/>
            <person name="Yuki M."/>
            <person name="Inoue J."/>
            <person name="Kitamura K."/>
            <person name="Iida T."/>
            <person name="Darby A."/>
            <person name="Hattori M."/>
            <person name="Ohkuma M."/>
        </authorList>
    </citation>
    <scope>NUCLEOTIDE SEQUENCE [LARGE SCALE GENOMIC DNA]</scope>
    <source>
        <strain evidence="2 3">JCM 21142</strain>
    </source>
</reference>
<protein>
    <recommendedName>
        <fullName evidence="1">Alanine dehydrogenase/pyridine nucleotide transhydrogenase NAD(H)-binding domain-containing protein</fullName>
    </recommendedName>
</protein>
<evidence type="ECO:0000259" key="1">
    <source>
        <dbReference type="Pfam" id="PF01262"/>
    </source>
</evidence>
<sequence>MASHVARTATIALSNIFAPMILQMAEAGNINNIIKENAGFSHGIYVYKGILTNHYIGETFSLPSKDIGLLMAAF</sequence>
<comment type="caution">
    <text evidence="2">The sequence shown here is derived from an EMBL/GenBank/DDBJ whole genome shotgun (WGS) entry which is preliminary data.</text>
</comment>
<dbReference type="eggNOG" id="COG0686">
    <property type="taxonomic scope" value="Bacteria"/>
</dbReference>
<evidence type="ECO:0000313" key="2">
    <source>
        <dbReference type="EMBL" id="GAF01692.1"/>
    </source>
</evidence>
<dbReference type="AlphaFoldDB" id="W7Y166"/>
<proteinExistence type="predicted"/>
<dbReference type="EMBL" id="BAMD01000002">
    <property type="protein sequence ID" value="GAF01692.1"/>
    <property type="molecule type" value="Genomic_DNA"/>
</dbReference>
<organism evidence="2 3">
    <name type="scientific">Saccharicrinis fermentans DSM 9555 = JCM 21142</name>
    <dbReference type="NCBI Taxonomy" id="869213"/>
    <lineage>
        <taxon>Bacteria</taxon>
        <taxon>Pseudomonadati</taxon>
        <taxon>Bacteroidota</taxon>
        <taxon>Bacteroidia</taxon>
        <taxon>Marinilabiliales</taxon>
        <taxon>Marinilabiliaceae</taxon>
        <taxon>Saccharicrinis</taxon>
    </lineage>
</organism>
<name>W7Y166_9BACT</name>
<dbReference type="InterPro" id="IPR007698">
    <property type="entry name" value="AlaDH/PNT_NAD(H)-bd"/>
</dbReference>
<gene>
    <name evidence="2" type="ORF">JCM21142_306</name>
</gene>